<feature type="transmembrane region" description="Helical" evidence="1">
    <location>
        <begin position="106"/>
        <end position="123"/>
    </location>
</feature>
<accession>A0A0G0G5H5</accession>
<dbReference type="Proteomes" id="UP000034536">
    <property type="component" value="Unassembled WGS sequence"/>
</dbReference>
<dbReference type="SUPFAM" id="SSF54427">
    <property type="entry name" value="NTF2-like"/>
    <property type="match status" value="1"/>
</dbReference>
<keyword evidence="1" id="KW-0812">Transmembrane</keyword>
<feature type="transmembrane region" description="Helical" evidence="1">
    <location>
        <begin position="129"/>
        <end position="146"/>
    </location>
</feature>
<proteinExistence type="predicted"/>
<keyword evidence="1" id="KW-0472">Membrane</keyword>
<organism evidence="3 4">
    <name type="scientific">Candidatus Roizmanbacteria bacterium GW2011_GWA2_35_8</name>
    <dbReference type="NCBI Taxonomy" id="1618479"/>
    <lineage>
        <taxon>Bacteria</taxon>
        <taxon>Candidatus Roizmaniibacteriota</taxon>
    </lineage>
</organism>
<gene>
    <name evidence="3" type="ORF">UR89_C0009G0013</name>
</gene>
<dbReference type="GO" id="GO:0046677">
    <property type="term" value="P:response to antibiotic"/>
    <property type="evidence" value="ECO:0007669"/>
    <property type="project" value="InterPro"/>
</dbReference>
<feature type="transmembrane region" description="Helical" evidence="1">
    <location>
        <begin position="151"/>
        <end position="168"/>
    </location>
</feature>
<dbReference type="Pfam" id="PF05223">
    <property type="entry name" value="MecA_N"/>
    <property type="match status" value="1"/>
</dbReference>
<sequence length="444" mass="52534">MINLIYILLISGLTYIASYFPYFLRGHSIVDFIKAQKWIIFSYWLQSKSKPVIGMVFLSLFTGLLKGWTKESAWERVKEWTILWPVYGYILINKYVTKIKKLNDESFYLLSIVFGLILLYTITPFSPRYLVLVIPLLIILSINYLVKINRVLIIFITLIYVFQVIMFLRPTPTDSLISIKQVWNVSAYQDLYDFIDRETKKKISRYDFWRSGQTFERDLGVRNKEIQIIAKNTFFWENSKPCELRIVYFTSLGKITNSQKLLLIRENNSWKISWEDEYLLSGYSFKDKILSNFIEGKYGKLISKNGEIRREAVMWPIFFNTPEKIIDESLVIKQLSELTGIKKHDMEYSYKANWQWNWPAEIGPLKYDLSPEILDDYKLDRSISIEHRPVRIMNFEYLALYPQLDPILGGTIILEKKDGSKQTIIKRDKVDGQDIIYEKDNSVR</sequence>
<evidence type="ECO:0000256" key="1">
    <source>
        <dbReference type="SAM" id="Phobius"/>
    </source>
</evidence>
<dbReference type="AlphaFoldDB" id="A0A0G0G5H5"/>
<comment type="caution">
    <text evidence="3">The sequence shown here is derived from an EMBL/GenBank/DDBJ whole genome shotgun (WGS) entry which is preliminary data.</text>
</comment>
<feature type="transmembrane region" description="Helical" evidence="1">
    <location>
        <begin position="6"/>
        <end position="24"/>
    </location>
</feature>
<evidence type="ECO:0000313" key="4">
    <source>
        <dbReference type="Proteomes" id="UP000034536"/>
    </source>
</evidence>
<feature type="domain" description="NTF2-like N-terminal transpeptidase" evidence="2">
    <location>
        <begin position="181"/>
        <end position="279"/>
    </location>
</feature>
<dbReference type="EMBL" id="LBQX01000009">
    <property type="protein sequence ID" value="KKP86992.1"/>
    <property type="molecule type" value="Genomic_DNA"/>
</dbReference>
<name>A0A0G0G5H5_9BACT</name>
<evidence type="ECO:0000259" key="2">
    <source>
        <dbReference type="Pfam" id="PF05223"/>
    </source>
</evidence>
<feature type="transmembrane region" description="Helical" evidence="1">
    <location>
        <begin position="52"/>
        <end position="68"/>
    </location>
</feature>
<dbReference type="InterPro" id="IPR032710">
    <property type="entry name" value="NTF2-like_dom_sf"/>
</dbReference>
<protein>
    <recommendedName>
        <fullName evidence="2">NTF2-like N-terminal transpeptidase domain-containing protein</fullName>
    </recommendedName>
</protein>
<dbReference type="Gene3D" id="3.10.450.100">
    <property type="entry name" value="NTF2-like, domain 1"/>
    <property type="match status" value="1"/>
</dbReference>
<evidence type="ECO:0000313" key="3">
    <source>
        <dbReference type="EMBL" id="KKP86992.1"/>
    </source>
</evidence>
<reference evidence="3 4" key="1">
    <citation type="journal article" date="2015" name="Nature">
        <title>rRNA introns, odd ribosomes, and small enigmatic genomes across a large radiation of phyla.</title>
        <authorList>
            <person name="Brown C.T."/>
            <person name="Hug L.A."/>
            <person name="Thomas B.C."/>
            <person name="Sharon I."/>
            <person name="Castelle C.J."/>
            <person name="Singh A."/>
            <person name="Wilkins M.J."/>
            <person name="Williams K.H."/>
            <person name="Banfield J.F."/>
        </authorList>
    </citation>
    <scope>NUCLEOTIDE SEQUENCE [LARGE SCALE GENOMIC DNA]</scope>
</reference>
<keyword evidence="1" id="KW-1133">Transmembrane helix</keyword>
<dbReference type="InterPro" id="IPR007887">
    <property type="entry name" value="MecA_N"/>
</dbReference>